<dbReference type="PROSITE" id="PS50931">
    <property type="entry name" value="HTH_LYSR"/>
    <property type="match status" value="1"/>
</dbReference>
<dbReference type="InterPro" id="IPR036390">
    <property type="entry name" value="WH_DNA-bd_sf"/>
</dbReference>
<keyword evidence="2" id="KW-0805">Transcription regulation</keyword>
<dbReference type="InterPro" id="IPR000847">
    <property type="entry name" value="LysR_HTH_N"/>
</dbReference>
<evidence type="ECO:0000256" key="2">
    <source>
        <dbReference type="ARBA" id="ARBA00023015"/>
    </source>
</evidence>
<dbReference type="Pfam" id="PF00126">
    <property type="entry name" value="HTH_1"/>
    <property type="match status" value="1"/>
</dbReference>
<evidence type="ECO:0000256" key="3">
    <source>
        <dbReference type="ARBA" id="ARBA00023125"/>
    </source>
</evidence>
<dbReference type="PANTHER" id="PTHR30126:SF100">
    <property type="entry name" value="LYSR-FAMILY TRANSCRIPTIONAL REGULATOR"/>
    <property type="match status" value="1"/>
</dbReference>
<dbReference type="PRINTS" id="PR00039">
    <property type="entry name" value="HTHLYSR"/>
</dbReference>
<dbReference type="RefSeq" id="WP_158246135.1">
    <property type="nucleotide sequence ID" value="NZ_CP133983.1"/>
</dbReference>
<evidence type="ECO:0000256" key="1">
    <source>
        <dbReference type="ARBA" id="ARBA00009437"/>
    </source>
</evidence>
<dbReference type="SUPFAM" id="SSF53850">
    <property type="entry name" value="Periplasmic binding protein-like II"/>
    <property type="match status" value="1"/>
</dbReference>
<accession>A0ABM6RV81</accession>
<dbReference type="InterPro" id="IPR036388">
    <property type="entry name" value="WH-like_DNA-bd_sf"/>
</dbReference>
<evidence type="ECO:0000259" key="5">
    <source>
        <dbReference type="PROSITE" id="PS50931"/>
    </source>
</evidence>
<dbReference type="Gene3D" id="1.10.10.10">
    <property type="entry name" value="Winged helix-like DNA-binding domain superfamily/Winged helix DNA-binding domain"/>
    <property type="match status" value="1"/>
</dbReference>
<dbReference type="EMBL" id="CP019454">
    <property type="protein sequence ID" value="AUW95259.1"/>
    <property type="molecule type" value="Genomic_DNA"/>
</dbReference>
<dbReference type="Gene3D" id="3.40.190.290">
    <property type="match status" value="1"/>
</dbReference>
<dbReference type="SUPFAM" id="SSF46785">
    <property type="entry name" value="Winged helix' DNA-binding domain"/>
    <property type="match status" value="1"/>
</dbReference>
<evidence type="ECO:0000313" key="7">
    <source>
        <dbReference type="Proteomes" id="UP000325292"/>
    </source>
</evidence>
<dbReference type="PANTHER" id="PTHR30126">
    <property type="entry name" value="HTH-TYPE TRANSCRIPTIONAL REGULATOR"/>
    <property type="match status" value="1"/>
</dbReference>
<gene>
    <name evidence="6" type="ORF">BXT84_15920</name>
</gene>
<evidence type="ECO:0000313" key="6">
    <source>
        <dbReference type="EMBL" id="AUW95259.1"/>
    </source>
</evidence>
<name>A0ABM6RV81_9FIRM</name>
<reference evidence="6 7" key="1">
    <citation type="journal article" date="2019" name="Sci. Rep.">
        <title>Sulfobacillus thermotolerans: new insights into resistance and metabolic capacities of acidophilic chemolithotrophs.</title>
        <authorList>
            <person name="Panyushkina A.E."/>
            <person name="Babenko V.V."/>
            <person name="Nikitina A.S."/>
            <person name="Selezneva O.V."/>
            <person name="Tsaplina I.A."/>
            <person name="Letarova M.A."/>
            <person name="Kostryukova E.S."/>
            <person name="Letarov A.V."/>
        </authorList>
    </citation>
    <scope>NUCLEOTIDE SEQUENCE [LARGE SCALE GENOMIC DNA]</scope>
    <source>
        <strain evidence="6 7">Kr1</strain>
    </source>
</reference>
<dbReference type="CDD" id="cd05466">
    <property type="entry name" value="PBP2_LTTR_substrate"/>
    <property type="match status" value="1"/>
</dbReference>
<comment type="similarity">
    <text evidence="1">Belongs to the LysR transcriptional regulatory family.</text>
</comment>
<feature type="domain" description="HTH lysR-type" evidence="5">
    <location>
        <begin position="1"/>
        <end position="58"/>
    </location>
</feature>
<protein>
    <recommendedName>
        <fullName evidence="5">HTH lysR-type domain-containing protein</fullName>
    </recommendedName>
</protein>
<keyword evidence="4" id="KW-0804">Transcription</keyword>
<evidence type="ECO:0000256" key="4">
    <source>
        <dbReference type="ARBA" id="ARBA00023163"/>
    </source>
</evidence>
<dbReference type="Pfam" id="PF03466">
    <property type="entry name" value="LysR_substrate"/>
    <property type="match status" value="1"/>
</dbReference>
<keyword evidence="7" id="KW-1185">Reference proteome</keyword>
<dbReference type="Proteomes" id="UP000325292">
    <property type="component" value="Chromosome"/>
</dbReference>
<keyword evidence="3" id="KW-0238">DNA-binding</keyword>
<sequence length="302" mass="33718">MELKNVQTFRVLAEELSFTRTAERLNYAQSSVSAQIQSLEEELGVLLVERSGKRIRLTDAGTQFLSYAHRLLNLADEAHEVVGNSSEVVGTLTVGSVESLCTYRLAPVLKAYRAHFPQVELIFRTGICRDLRQAVWHGSLDLAVTLESPCQDPGLHCEILRDEPMRVVAPVHHPLARALEVGPGDLEHETLLVTEPGCSYRVMFESALESTGIHHPRVEFFSVEAIKQCVQAGLGVSLLPSMAVQEELEAHELVELPWNGPEFPVVSQLVWRHDKWLSPAARGFIEMTRRYFSTALQDVDGL</sequence>
<dbReference type="InterPro" id="IPR005119">
    <property type="entry name" value="LysR_subst-bd"/>
</dbReference>
<organism evidence="6 7">
    <name type="scientific">Sulfobacillus thermotolerans</name>
    <dbReference type="NCBI Taxonomy" id="338644"/>
    <lineage>
        <taxon>Bacteria</taxon>
        <taxon>Bacillati</taxon>
        <taxon>Bacillota</taxon>
        <taxon>Clostridia</taxon>
        <taxon>Eubacteriales</taxon>
        <taxon>Clostridiales Family XVII. Incertae Sedis</taxon>
        <taxon>Sulfobacillus</taxon>
    </lineage>
</organism>
<proteinExistence type="inferred from homology"/>